<evidence type="ECO:0008006" key="4">
    <source>
        <dbReference type="Google" id="ProtNLM"/>
    </source>
</evidence>
<protein>
    <recommendedName>
        <fullName evidence="4">Secreted protein</fullName>
    </recommendedName>
</protein>
<gene>
    <name evidence="2" type="ORF">KHQ06_29240</name>
</gene>
<feature type="transmembrane region" description="Helical" evidence="1">
    <location>
        <begin position="228"/>
        <end position="246"/>
    </location>
</feature>
<evidence type="ECO:0000313" key="3">
    <source>
        <dbReference type="Proteomes" id="UP000683310"/>
    </source>
</evidence>
<feature type="transmembrane region" description="Helical" evidence="1">
    <location>
        <begin position="38"/>
        <end position="59"/>
    </location>
</feature>
<keyword evidence="1" id="KW-0812">Transmembrane</keyword>
<evidence type="ECO:0000313" key="2">
    <source>
        <dbReference type="EMBL" id="QVI20253.1"/>
    </source>
</evidence>
<organism evidence="2 3">
    <name type="scientific">Nocardia tengchongensis</name>
    <dbReference type="NCBI Taxonomy" id="2055889"/>
    <lineage>
        <taxon>Bacteria</taxon>
        <taxon>Bacillati</taxon>
        <taxon>Actinomycetota</taxon>
        <taxon>Actinomycetes</taxon>
        <taxon>Mycobacteriales</taxon>
        <taxon>Nocardiaceae</taxon>
        <taxon>Nocardia</taxon>
    </lineage>
</organism>
<keyword evidence="1" id="KW-0472">Membrane</keyword>
<reference evidence="2 3" key="1">
    <citation type="submission" date="2021-04" db="EMBL/GenBank/DDBJ databases">
        <title>Nocardia tengchongensis.</title>
        <authorList>
            <person name="Zhuang k."/>
            <person name="Ran Y."/>
            <person name="Li W."/>
        </authorList>
    </citation>
    <scope>NUCLEOTIDE SEQUENCE [LARGE SCALE GENOMIC DNA]</scope>
    <source>
        <strain evidence="2 3">CFH S0057</strain>
    </source>
</reference>
<accession>A0ABX8CJV1</accession>
<keyword evidence="3" id="KW-1185">Reference proteome</keyword>
<dbReference type="EMBL" id="CP074371">
    <property type="protein sequence ID" value="QVI20253.1"/>
    <property type="molecule type" value="Genomic_DNA"/>
</dbReference>
<keyword evidence="1" id="KW-1133">Transmembrane helix</keyword>
<feature type="transmembrane region" description="Helical" evidence="1">
    <location>
        <begin position="258"/>
        <end position="279"/>
    </location>
</feature>
<dbReference type="Proteomes" id="UP000683310">
    <property type="component" value="Chromosome"/>
</dbReference>
<proteinExistence type="predicted"/>
<sequence>MTTTLAHTPAARTETRPDTGALARVRALLPGRADTPRWIRLLAIAAVLLTAVTALAMAADARATRTGVNVIGHHTAPTVTATEDLYFALADMDAQVANVLLAGSDSTLATVRSTALATYEQRREQADADLQQAMTIATNDDAARQIRELLDKFGQYEALAADTLQLSDIDHGTAGQPSARTLDAYRAATGLVPDLLSRAQRLADRNSGVLSQAYQDSEHTTVAARTRIAGLGTLVLGVLIGLQIVLRVTLRRRINPALAAATVLAAVVLAGGFAANAAAAHQLTTAKEDAFDSLLALRQARALSYDGNADESRYLLDPAHAAGYQQSFFDKSQRLARVQARGADDYSGALDKALATHPGDPQQAVGADSFLGQELRNITFGGEQQAATQTLAAYQVYQRDDHALRGLAGTDLRAAIALNTGASNDHFAAYDKALVATIDINQHAFDAAIAQGENELAGWTARVPYGAAMVVAILVLLGVRPRLAEYR</sequence>
<name>A0ABX8CJV1_9NOCA</name>
<evidence type="ECO:0000256" key="1">
    <source>
        <dbReference type="SAM" id="Phobius"/>
    </source>
</evidence>